<keyword evidence="8" id="KW-1185">Reference proteome</keyword>
<evidence type="ECO:0000256" key="2">
    <source>
        <dbReference type="ARBA" id="ARBA00023015"/>
    </source>
</evidence>
<dbReference type="CDD" id="cd01392">
    <property type="entry name" value="HTH_LacI"/>
    <property type="match status" value="1"/>
</dbReference>
<dbReference type="InterPro" id="IPR028082">
    <property type="entry name" value="Peripla_BP_I"/>
</dbReference>
<evidence type="ECO:0000256" key="3">
    <source>
        <dbReference type="ARBA" id="ARBA00023125"/>
    </source>
</evidence>
<keyword evidence="2" id="KW-0805">Transcription regulation</keyword>
<feature type="domain" description="HTH lacI-type" evidence="6">
    <location>
        <begin position="12"/>
        <end position="69"/>
    </location>
</feature>
<dbReference type="Gene3D" id="1.10.260.40">
    <property type="entry name" value="lambda repressor-like DNA-binding domains"/>
    <property type="match status" value="1"/>
</dbReference>
<protein>
    <submittedName>
        <fullName evidence="7">LacI family DNA-binding transcriptional regulator</fullName>
    </submittedName>
</protein>
<dbReference type="InterPro" id="IPR046335">
    <property type="entry name" value="LacI/GalR-like_sensor"/>
</dbReference>
<dbReference type="SMART" id="SM00354">
    <property type="entry name" value="HTH_LACI"/>
    <property type="match status" value="1"/>
</dbReference>
<keyword evidence="1" id="KW-0678">Repressor</keyword>
<evidence type="ECO:0000313" key="7">
    <source>
        <dbReference type="EMBL" id="QVJ00101.1"/>
    </source>
</evidence>
<dbReference type="CDD" id="cd06267">
    <property type="entry name" value="PBP1_LacI_sugar_binding-like"/>
    <property type="match status" value="1"/>
</dbReference>
<dbReference type="RefSeq" id="WP_378736381.1">
    <property type="nucleotide sequence ID" value="NZ_CBDRIY010000011.1"/>
</dbReference>
<dbReference type="PANTHER" id="PTHR30146:SF148">
    <property type="entry name" value="HTH-TYPE TRANSCRIPTIONAL REPRESSOR PURR-RELATED"/>
    <property type="match status" value="1"/>
</dbReference>
<dbReference type="GO" id="GO:0003700">
    <property type="term" value="F:DNA-binding transcription factor activity"/>
    <property type="evidence" value="ECO:0007669"/>
    <property type="project" value="TreeGrafter"/>
</dbReference>
<evidence type="ECO:0000313" key="8">
    <source>
        <dbReference type="Proteomes" id="UP000682416"/>
    </source>
</evidence>
<accession>A0A975L6F2</accession>
<dbReference type="EMBL" id="CP074402">
    <property type="protein sequence ID" value="QVJ00101.1"/>
    <property type="molecule type" value="Genomic_DNA"/>
</dbReference>
<sequence>MNQPRPTGRRRPRQSDIARLAGVSQATVSLVLRGTPAGMALAKRTRQSVLDAAEELGYVPDPVATRLASATNAMLGLYTFSATFPTDVAHSYYPILVGVEEEAAAQGQDLILFTGSARTAGRADDPAAVRRVRVADGCLFFGRHVPEEPVRRLAEDGFPFVYIGRRDEPGVPYVGADYVSASAEVVARLAALGHRTLRYLREHDQAPASSDREEGVLRGAREAGLDTADLVVRTDGRDLDTRLRDWRAAGVTAVVVEQTDTGAALDGLGAAVDAAGLRCPEDLSLALLGAPTGTRGTAPGGGADFGGFVVPMRAMGRDAVRLLLRLIGGDRSEPTRRLLPCEPVEGGTLAPAPSPTHHPRKD</sequence>
<dbReference type="Gene3D" id="3.40.50.2300">
    <property type="match status" value="2"/>
</dbReference>
<dbReference type="Pfam" id="PF00356">
    <property type="entry name" value="LacI"/>
    <property type="match status" value="1"/>
</dbReference>
<evidence type="ECO:0000256" key="4">
    <source>
        <dbReference type="ARBA" id="ARBA00023163"/>
    </source>
</evidence>
<dbReference type="GO" id="GO:0000976">
    <property type="term" value="F:transcription cis-regulatory region binding"/>
    <property type="evidence" value="ECO:0007669"/>
    <property type="project" value="TreeGrafter"/>
</dbReference>
<dbReference type="KEGG" id="nec:KGD82_14395"/>
<evidence type="ECO:0000256" key="5">
    <source>
        <dbReference type="SAM" id="MobiDB-lite"/>
    </source>
</evidence>
<reference evidence="7" key="1">
    <citation type="submission" date="2021-05" db="EMBL/GenBank/DDBJ databases">
        <authorList>
            <person name="Kaiqin L."/>
            <person name="Jian G."/>
        </authorList>
    </citation>
    <scope>NUCLEOTIDE SEQUENCE</scope>
    <source>
        <strain evidence="7">HDS5</strain>
    </source>
</reference>
<dbReference type="Pfam" id="PF13377">
    <property type="entry name" value="Peripla_BP_3"/>
    <property type="match status" value="1"/>
</dbReference>
<organism evidence="7 8">
    <name type="scientific">Nocardiopsis eucommiae</name>
    <dbReference type="NCBI Taxonomy" id="2831970"/>
    <lineage>
        <taxon>Bacteria</taxon>
        <taxon>Bacillati</taxon>
        <taxon>Actinomycetota</taxon>
        <taxon>Actinomycetes</taxon>
        <taxon>Streptosporangiales</taxon>
        <taxon>Nocardiopsidaceae</taxon>
        <taxon>Nocardiopsis</taxon>
    </lineage>
</organism>
<dbReference type="InterPro" id="IPR000843">
    <property type="entry name" value="HTH_LacI"/>
</dbReference>
<name>A0A975L6F2_9ACTN</name>
<keyword evidence="3 7" id="KW-0238">DNA-binding</keyword>
<feature type="region of interest" description="Disordered" evidence="5">
    <location>
        <begin position="334"/>
        <end position="362"/>
    </location>
</feature>
<gene>
    <name evidence="7" type="ORF">KGD82_14395</name>
</gene>
<proteinExistence type="predicted"/>
<dbReference type="Proteomes" id="UP000682416">
    <property type="component" value="Chromosome"/>
</dbReference>
<keyword evidence="4" id="KW-0804">Transcription</keyword>
<dbReference type="SUPFAM" id="SSF47413">
    <property type="entry name" value="lambda repressor-like DNA-binding domains"/>
    <property type="match status" value="1"/>
</dbReference>
<dbReference type="SUPFAM" id="SSF53822">
    <property type="entry name" value="Periplasmic binding protein-like I"/>
    <property type="match status" value="1"/>
</dbReference>
<dbReference type="PANTHER" id="PTHR30146">
    <property type="entry name" value="LACI-RELATED TRANSCRIPTIONAL REPRESSOR"/>
    <property type="match status" value="1"/>
</dbReference>
<dbReference type="PROSITE" id="PS50932">
    <property type="entry name" value="HTH_LACI_2"/>
    <property type="match status" value="1"/>
</dbReference>
<evidence type="ECO:0000259" key="6">
    <source>
        <dbReference type="PROSITE" id="PS50932"/>
    </source>
</evidence>
<dbReference type="InterPro" id="IPR010982">
    <property type="entry name" value="Lambda_DNA-bd_dom_sf"/>
</dbReference>
<dbReference type="AlphaFoldDB" id="A0A975L6F2"/>
<evidence type="ECO:0000256" key="1">
    <source>
        <dbReference type="ARBA" id="ARBA00022491"/>
    </source>
</evidence>